<accession>A0A0F9EHJ2</accession>
<comment type="caution">
    <text evidence="1">The sequence shown here is derived from an EMBL/GenBank/DDBJ whole genome shotgun (WGS) entry which is preliminary data.</text>
</comment>
<name>A0A0F9EHJ2_9ZZZZ</name>
<proteinExistence type="predicted"/>
<protein>
    <submittedName>
        <fullName evidence="1">Uncharacterized protein</fullName>
    </submittedName>
</protein>
<sequence length="58" mass="6920">MPRCSICNTEQMIMLKLEGKSYCIDCLKNLILDEGFLKQLLEKKYPDRDWNKIKINIK</sequence>
<dbReference type="EMBL" id="LAZR01034790">
    <property type="protein sequence ID" value="KKL44350.1"/>
    <property type="molecule type" value="Genomic_DNA"/>
</dbReference>
<dbReference type="AlphaFoldDB" id="A0A0F9EHJ2"/>
<gene>
    <name evidence="1" type="ORF">LCGC14_2366550</name>
</gene>
<organism evidence="1">
    <name type="scientific">marine sediment metagenome</name>
    <dbReference type="NCBI Taxonomy" id="412755"/>
    <lineage>
        <taxon>unclassified sequences</taxon>
        <taxon>metagenomes</taxon>
        <taxon>ecological metagenomes</taxon>
    </lineage>
</organism>
<reference evidence="1" key="1">
    <citation type="journal article" date="2015" name="Nature">
        <title>Complex archaea that bridge the gap between prokaryotes and eukaryotes.</title>
        <authorList>
            <person name="Spang A."/>
            <person name="Saw J.H."/>
            <person name="Jorgensen S.L."/>
            <person name="Zaremba-Niedzwiedzka K."/>
            <person name="Martijn J."/>
            <person name="Lind A.E."/>
            <person name="van Eijk R."/>
            <person name="Schleper C."/>
            <person name="Guy L."/>
            <person name="Ettema T.J."/>
        </authorList>
    </citation>
    <scope>NUCLEOTIDE SEQUENCE</scope>
</reference>
<evidence type="ECO:0000313" key="1">
    <source>
        <dbReference type="EMBL" id="KKL44350.1"/>
    </source>
</evidence>